<dbReference type="NCBIfam" id="NF010304">
    <property type="entry name" value="PRK13741.1"/>
    <property type="match status" value="1"/>
</dbReference>
<evidence type="ECO:0000313" key="3">
    <source>
        <dbReference type="EMBL" id="CUS19753.1"/>
    </source>
</evidence>
<dbReference type="EMBL" id="CP066536">
    <property type="protein sequence ID" value="QQL36718.1"/>
    <property type="molecule type" value="Genomic_DNA"/>
</dbReference>
<dbReference type="EMBL" id="KT185451">
    <property type="protein sequence ID" value="ALS88652.1"/>
    <property type="molecule type" value="Genomic_DNA"/>
</dbReference>
<evidence type="ECO:0000313" key="7">
    <source>
        <dbReference type="EMBL" id="STW25728.1"/>
    </source>
</evidence>
<reference evidence="8 12" key="4">
    <citation type="submission" date="2019-03" db="EMBL/GenBank/DDBJ databases">
        <title>Multidrug-Resistant Klebsiella pneumoniae Clinical Bloodstream Isolates in Shanghai, China.</title>
        <authorList>
            <person name="Wang S."/>
        </authorList>
    </citation>
    <scope>NUCLEOTIDE SEQUENCE [LARGE SCALE GENOMIC DNA]</scope>
    <source>
        <strain evidence="8 12">RJ1071</strain>
    </source>
</reference>
<keyword evidence="1 2" id="KW-0812">Transmembrane</keyword>
<dbReference type="EMBL" id="UGMN01000001">
    <property type="protein sequence ID" value="STU74340.1"/>
    <property type="molecule type" value="Genomic_DNA"/>
</dbReference>
<dbReference type="RefSeq" id="WP_000632668.1">
    <property type="nucleotide sequence ID" value="NZ_CABWPI010000014.1"/>
</dbReference>
<geneLocation type="plasmid" evidence="4 13">
    <name>pKPC2_090374</name>
</geneLocation>
<geneLocation type="plasmid" evidence="2">
    <name>pCT-KPC</name>
</geneLocation>
<feature type="transmembrane region" description="Helical" evidence="1">
    <location>
        <begin position="106"/>
        <end position="122"/>
    </location>
</feature>
<evidence type="ECO:0000313" key="5">
    <source>
        <dbReference type="EMBL" id="SQC86435.1"/>
    </source>
</evidence>
<accession>A0A060VLM8</accession>
<feature type="transmembrane region" description="Helical" evidence="1">
    <location>
        <begin position="128"/>
        <end position="146"/>
    </location>
</feature>
<evidence type="ECO:0000313" key="8">
    <source>
        <dbReference type="EMBL" id="TDJ93211.1"/>
    </source>
</evidence>
<reference evidence="4 13" key="5">
    <citation type="submission" date="2020-12" db="EMBL/GenBank/DDBJ databases">
        <title>The complete genome of Klebsiella pneumoniae strain 090374.</title>
        <authorList>
            <person name="Wei L."/>
            <person name="Wen H."/>
            <person name="Liu L."/>
            <person name="Feng Y."/>
            <person name="Zong Z."/>
        </authorList>
    </citation>
    <scope>NUCLEOTIDE SEQUENCE [LARGE SCALE GENOMIC DNA]</scope>
    <source>
        <strain evidence="4 13">WCHKP090374</strain>
        <plasmid evidence="4 13">pKPC2_090374</plasmid>
    </source>
</reference>
<reference evidence="2" key="1">
    <citation type="submission" date="2015-06" db="EMBL/GenBank/DDBJ databases">
        <title>Complete sequences of a multi-drug resistant plasmid carrying blaKPC from China.</title>
        <authorList>
            <person name="Tang H.-L."/>
            <person name="Wu H.-K."/>
            <person name="Yang L."/>
            <person name="Lin Y.-P."/>
            <person name="Chen D.-Q."/>
        </authorList>
    </citation>
    <scope>NUCLEOTIDE SEQUENCE</scope>
    <source>
        <strain evidence="2">LJ04</strain>
        <plasmid evidence="2">pCT-KPC</plasmid>
    </source>
</reference>
<protein>
    <submittedName>
        <fullName evidence="4">Conjugal transfer entry exclusion protein TraS</fullName>
    </submittedName>
    <submittedName>
        <fullName evidence="8">Conjugal transfer protein TraS</fullName>
    </submittedName>
    <submittedName>
        <fullName evidence="2 3">Transmembrane conjugal transfer TraS</fullName>
    </submittedName>
</protein>
<keyword evidence="1" id="KW-0472">Membrane</keyword>
<dbReference type="EMBL" id="UGLU01000002">
    <property type="protein sequence ID" value="STW25728.1"/>
    <property type="molecule type" value="Genomic_DNA"/>
</dbReference>
<dbReference type="Proteomes" id="UP000532829">
    <property type="component" value="Plasmid pKPC2_090374"/>
</dbReference>
<keyword evidence="2" id="KW-0614">Plasmid</keyword>
<evidence type="ECO:0000313" key="10">
    <source>
        <dbReference type="Proteomes" id="UP000254141"/>
    </source>
</evidence>
<reference evidence="3" key="2">
    <citation type="journal article" date="2016" name="J. Antimicrob. Chemother.">
        <title>pHN7A8-related multiresistance plasmids (blaCTX-M-65, fosA3 and rmtB) emerging in clinical isolates of Klebsiella pneumoniae from Bolivia: intercontinental plasmid dissemination?</title>
        <authorList>
            <person name="Sennati S."/>
            <person name="Riccobono E."/>
            <person name="Di Pilato V."/>
            <person name="Villagran A.L."/>
            <person name="Pallecchi L."/>
            <person name="Bartoloni A."/>
            <person name="Rossolini G.M."/>
        </authorList>
    </citation>
    <scope>NUCLEOTIDE SEQUENCE [LARGE SCALE GENOMIC DNA]</scope>
    <source>
        <strain evidence="3">397Kp</strain>
        <plasmid evidence="3">p397Kp</plasmid>
    </source>
</reference>
<evidence type="ECO:0000313" key="12">
    <source>
        <dbReference type="Proteomes" id="UP000294951"/>
    </source>
</evidence>
<dbReference type="Proteomes" id="UP000254141">
    <property type="component" value="Unassembled WGS sequence"/>
</dbReference>
<dbReference type="EMBL" id="LN897474">
    <property type="protein sequence ID" value="CUS19753.1"/>
    <property type="molecule type" value="Genomic_DNA"/>
</dbReference>
<dbReference type="Proteomes" id="UP000254387">
    <property type="component" value="Unassembled WGS sequence"/>
</dbReference>
<evidence type="ECO:0000313" key="9">
    <source>
        <dbReference type="Proteomes" id="UP000250675"/>
    </source>
</evidence>
<proteinExistence type="predicted"/>
<dbReference type="AlphaFoldDB" id="A0A060VLM8"/>
<dbReference type="Proteomes" id="UP000294951">
    <property type="component" value="Unassembled WGS sequence"/>
</dbReference>
<feature type="transmembrane region" description="Helical" evidence="1">
    <location>
        <begin position="34"/>
        <end position="54"/>
    </location>
</feature>
<evidence type="ECO:0000313" key="13">
    <source>
        <dbReference type="Proteomes" id="UP000532829"/>
    </source>
</evidence>
<evidence type="ECO:0000313" key="11">
    <source>
        <dbReference type="Proteomes" id="UP000254387"/>
    </source>
</evidence>
<organism evidence="2">
    <name type="scientific">Klebsiella pneumoniae</name>
    <dbReference type="NCBI Taxonomy" id="573"/>
    <lineage>
        <taxon>Bacteria</taxon>
        <taxon>Pseudomonadati</taxon>
        <taxon>Pseudomonadota</taxon>
        <taxon>Gammaproteobacteria</taxon>
        <taxon>Enterobacterales</taxon>
        <taxon>Enterobacteriaceae</taxon>
        <taxon>Klebsiella/Raoultella group</taxon>
        <taxon>Klebsiella</taxon>
        <taxon>Klebsiella pneumoniae complex</taxon>
    </lineage>
</organism>
<reference evidence="9 10" key="3">
    <citation type="submission" date="2018-06" db="EMBL/GenBank/DDBJ databases">
        <authorList>
            <consortium name="Pathogen Informatics"/>
            <person name="Doyle S."/>
        </authorList>
    </citation>
    <scope>NUCLEOTIDE SEQUENCE [LARGE SCALE GENOMIC DNA]</scope>
    <source>
        <strain evidence="7 10">NCTC5051</strain>
        <strain evidence="6 11">NCTC5053</strain>
        <strain evidence="5 9">NCTC9645</strain>
    </source>
</reference>
<feature type="transmembrane region" description="Helical" evidence="1">
    <location>
        <begin position="60"/>
        <end position="85"/>
    </location>
</feature>
<evidence type="ECO:0000256" key="1">
    <source>
        <dbReference type="SAM" id="Phobius"/>
    </source>
</evidence>
<geneLocation type="plasmid" evidence="3">
    <name>p397Kp</name>
</geneLocation>
<gene>
    <name evidence="2" type="primary">traS</name>
    <name evidence="8" type="ORF">E1814_24710</name>
    <name evidence="4" type="ORF">H3G96_028360</name>
    <name evidence="7" type="ORF">NCTC5051_05517</name>
    <name evidence="6" type="ORF">NCTC5053_00095</name>
    <name evidence="5" type="ORF">NCTC9645_04522</name>
    <name evidence="2" type="ORF">pCT-KPC_109</name>
</gene>
<dbReference type="EMBL" id="SMTN01000041">
    <property type="protein sequence ID" value="TDJ93211.1"/>
    <property type="molecule type" value="Genomic_DNA"/>
</dbReference>
<sequence length="173" mass="19580">MITQQIISSELEVLKKHIDSGDIRIPSLWQGLKPGFIIMGWMIFCPLLMSFLITQKTSETLTAVLAGGWLGLIILFIVARIRMLYFSLPEEFLKTSSVMRIISSKLKVYFIVYMGIIFLWSFLGGGIIYGFGAILVTVIMAFLIQLDIGRYQFVGVIDAINSYVKNKKLSRVK</sequence>
<name>A0A060VLM8_KLEPN</name>
<keyword evidence="1" id="KW-1133">Transmembrane helix</keyword>
<evidence type="ECO:0000313" key="4">
    <source>
        <dbReference type="EMBL" id="QQL36718.1"/>
    </source>
</evidence>
<dbReference type="Proteomes" id="UP000250675">
    <property type="component" value="Unassembled WGS sequence"/>
</dbReference>
<dbReference type="EMBL" id="UASO01000006">
    <property type="protein sequence ID" value="SQC86435.1"/>
    <property type="molecule type" value="Genomic_DNA"/>
</dbReference>
<evidence type="ECO:0000313" key="2">
    <source>
        <dbReference type="EMBL" id="ALS88652.1"/>
    </source>
</evidence>
<evidence type="ECO:0000313" key="6">
    <source>
        <dbReference type="EMBL" id="STU74340.1"/>
    </source>
</evidence>